<keyword evidence="3" id="KW-1185">Reference proteome</keyword>
<sequence length="385" mass="43478">MAEALAGSPPQLSWQQLGEHRDRHRAFLDNLEMVYKALGYRTRKEVPCRLVVEGKEFSGQADFLIEDGKRVFVVDLKSGHSHSHPSDLLQAALQAVAVGEERPLAGRTLAALLYYSEAGLSYLLPDPASLVHRALEASGRGASFLPPFPNPSLAFPGDPLGLGPAQGQPPRVQDLALSQLESLALGRLCPRRHLLWEALPKEKDPAPSGEKVPKPPSQPDPHWRRVRAYLEERFRGQDPRFRIKVRTSFRLEEGWVVLSAQPSALVREEDRLVLAVYRKGWEEERLRVREDLLLPLAVAETFRWGVEWVELLFLWMGEWGVEVRERVFHLANSQDKERLRQARARTSRLARRFLQAEAVPGPQCGRCAFWEGCPRAPVLALMGRA</sequence>
<evidence type="ECO:0000313" key="3">
    <source>
        <dbReference type="Proteomes" id="UP000030364"/>
    </source>
</evidence>
<dbReference type="RefSeq" id="WP_038063141.1">
    <property type="nucleotide sequence ID" value="NZ_JPSL02000032.1"/>
</dbReference>
<organism evidence="2 3">
    <name type="scientific">Thermus filiformis</name>
    <dbReference type="NCBI Taxonomy" id="276"/>
    <lineage>
        <taxon>Bacteria</taxon>
        <taxon>Thermotogati</taxon>
        <taxon>Deinococcota</taxon>
        <taxon>Deinococci</taxon>
        <taxon>Thermales</taxon>
        <taxon>Thermaceae</taxon>
        <taxon>Thermus</taxon>
    </lineage>
</organism>
<evidence type="ECO:0000313" key="2">
    <source>
        <dbReference type="EMBL" id="KIX84812.1"/>
    </source>
</evidence>
<gene>
    <name evidence="2" type="ORF">THFILI_00550</name>
</gene>
<dbReference type="EMBL" id="JPSL02000032">
    <property type="protein sequence ID" value="KIX84812.1"/>
    <property type="molecule type" value="Genomic_DNA"/>
</dbReference>
<comment type="caution">
    <text evidence="2">The sequence shown here is derived from an EMBL/GenBank/DDBJ whole genome shotgun (WGS) entry which is preliminary data.</text>
</comment>
<accession>A0A0D6XAU0</accession>
<evidence type="ECO:0000256" key="1">
    <source>
        <dbReference type="SAM" id="MobiDB-lite"/>
    </source>
</evidence>
<proteinExistence type="predicted"/>
<name>A0A0D6XAU0_THEFI</name>
<reference evidence="2 3" key="1">
    <citation type="journal article" date="2015" name="Genome Announc.">
        <title>Draft Genome Sequence of the Thermophile Thermus filiformis ATCC 43280, Producer of Carotenoid-(Di)glucoside-Branched Fatty Acid (Di)esters and Source of Hyperthermostable Enzymes of Biotechnological Interest.</title>
        <authorList>
            <person name="Mandelli F."/>
            <person name="Oliveira Ramires B."/>
            <person name="Couger M.B."/>
            <person name="Paixao D.A."/>
            <person name="Camilo C.M."/>
            <person name="Polikarpov I."/>
            <person name="Prade R."/>
            <person name="Riano-Pachon D.M."/>
            <person name="Squina F.M."/>
        </authorList>
    </citation>
    <scope>NUCLEOTIDE SEQUENCE [LARGE SCALE GENOMIC DNA]</scope>
    <source>
        <strain evidence="2 3">ATCC 43280</strain>
    </source>
</reference>
<feature type="region of interest" description="Disordered" evidence="1">
    <location>
        <begin position="200"/>
        <end position="222"/>
    </location>
</feature>
<dbReference type="AlphaFoldDB" id="A0A0D6XAU0"/>
<evidence type="ECO:0008006" key="4">
    <source>
        <dbReference type="Google" id="ProtNLM"/>
    </source>
</evidence>
<dbReference type="InterPro" id="IPR011604">
    <property type="entry name" value="PDDEXK-like_dom_sf"/>
</dbReference>
<protein>
    <recommendedName>
        <fullName evidence="4">PD-(D/E)XK endonuclease-like domain-containing protein</fullName>
    </recommendedName>
</protein>
<dbReference type="Proteomes" id="UP000030364">
    <property type="component" value="Unassembled WGS sequence"/>
</dbReference>
<dbReference type="Gene3D" id="3.90.320.10">
    <property type="match status" value="1"/>
</dbReference>